<comment type="pathway">
    <text evidence="2">Cofactor biosynthesis; thiamine diphosphate biosynthesis; thiamine diphosphate from thiamine phosphate: step 1/1.</text>
</comment>
<comment type="catalytic activity">
    <reaction evidence="2">
        <text>thiamine phosphate + ATP = thiamine diphosphate + ADP</text>
        <dbReference type="Rhea" id="RHEA:15913"/>
        <dbReference type="ChEBI" id="CHEBI:30616"/>
        <dbReference type="ChEBI" id="CHEBI:37575"/>
        <dbReference type="ChEBI" id="CHEBI:58937"/>
        <dbReference type="ChEBI" id="CHEBI:456216"/>
        <dbReference type="EC" id="2.7.4.16"/>
    </reaction>
</comment>
<name>A0A2T7FTY6_9RHOB</name>
<feature type="domain" description="PurM-like N-terminal" evidence="3">
    <location>
        <begin position="34"/>
        <end position="149"/>
    </location>
</feature>
<dbReference type="Pfam" id="PF02769">
    <property type="entry name" value="AIRS_C"/>
    <property type="match status" value="1"/>
</dbReference>
<dbReference type="GO" id="GO:0009030">
    <property type="term" value="F:thiamine-phosphate kinase activity"/>
    <property type="evidence" value="ECO:0007669"/>
    <property type="project" value="UniProtKB-UniRule"/>
</dbReference>
<evidence type="ECO:0000313" key="6">
    <source>
        <dbReference type="Proteomes" id="UP000244817"/>
    </source>
</evidence>
<dbReference type="InterPro" id="IPR010918">
    <property type="entry name" value="PurM-like_C_dom"/>
</dbReference>
<dbReference type="PANTHER" id="PTHR30270:SF0">
    <property type="entry name" value="THIAMINE-MONOPHOSPHATE KINASE"/>
    <property type="match status" value="1"/>
</dbReference>
<accession>A0A2T7FTY6</accession>
<comment type="caution">
    <text evidence="2">Lacks conserved residue(s) required for the propagation of feature annotation.</text>
</comment>
<feature type="binding site" evidence="2">
    <location>
        <position position="84"/>
    </location>
    <ligand>
        <name>Mg(2+)</name>
        <dbReference type="ChEBI" id="CHEBI:18420"/>
        <label>4</label>
    </ligand>
</feature>
<dbReference type="Gene3D" id="3.30.1330.10">
    <property type="entry name" value="PurM-like, N-terminal domain"/>
    <property type="match status" value="1"/>
</dbReference>
<keyword evidence="2" id="KW-0460">Magnesium</keyword>
<dbReference type="EMBL" id="QCYG01000009">
    <property type="protein sequence ID" value="PVA05625.1"/>
    <property type="molecule type" value="Genomic_DNA"/>
</dbReference>
<protein>
    <recommendedName>
        <fullName evidence="2">Thiamine-monophosphate kinase</fullName>
        <shortName evidence="2">TMP kinase</shortName>
        <shortName evidence="2">Thiamine-phosphate kinase</shortName>
        <ecNumber evidence="2">2.7.4.16</ecNumber>
    </recommendedName>
</protein>
<dbReference type="PIRSF" id="PIRSF005303">
    <property type="entry name" value="Thiam_monoph_kin"/>
    <property type="match status" value="1"/>
</dbReference>
<organism evidence="5 6">
    <name type="scientific">Thalassorhabdomicrobium marinisediminis</name>
    <dbReference type="NCBI Taxonomy" id="2170577"/>
    <lineage>
        <taxon>Bacteria</taxon>
        <taxon>Pseudomonadati</taxon>
        <taxon>Pseudomonadota</taxon>
        <taxon>Alphaproteobacteria</taxon>
        <taxon>Rhodobacterales</taxon>
        <taxon>Paracoccaceae</taxon>
        <taxon>Thalassorhabdomicrobium</taxon>
    </lineage>
</organism>
<evidence type="ECO:0000256" key="2">
    <source>
        <dbReference type="HAMAP-Rule" id="MF_02128"/>
    </source>
</evidence>
<dbReference type="OrthoDB" id="9802811at2"/>
<dbReference type="PANTHER" id="PTHR30270">
    <property type="entry name" value="THIAMINE-MONOPHOSPHATE KINASE"/>
    <property type="match status" value="1"/>
</dbReference>
<feature type="binding site" evidence="2">
    <location>
        <position position="226"/>
    </location>
    <ligand>
        <name>ATP</name>
        <dbReference type="ChEBI" id="CHEBI:30616"/>
    </ligand>
</feature>
<dbReference type="GO" id="GO:0000287">
    <property type="term" value="F:magnesium ion binding"/>
    <property type="evidence" value="ECO:0007669"/>
    <property type="project" value="UniProtKB-UniRule"/>
</dbReference>
<dbReference type="GO" id="GO:0009229">
    <property type="term" value="P:thiamine diphosphate biosynthetic process"/>
    <property type="evidence" value="ECO:0007669"/>
    <property type="project" value="UniProtKB-UniRule"/>
</dbReference>
<feature type="binding site" evidence="2">
    <location>
        <position position="36"/>
    </location>
    <ligand>
        <name>Mg(2+)</name>
        <dbReference type="ChEBI" id="CHEBI:18420"/>
        <label>4</label>
    </ligand>
</feature>
<keyword evidence="2" id="KW-0547">Nucleotide-binding</keyword>
<feature type="binding site" evidence="2">
    <location>
        <position position="224"/>
    </location>
    <ligand>
        <name>Mg(2+)</name>
        <dbReference type="ChEBI" id="CHEBI:18420"/>
        <label>3</label>
    </ligand>
</feature>
<keyword evidence="2" id="KW-0418">Kinase</keyword>
<keyword evidence="2" id="KW-0808">Transferase</keyword>
<comment type="miscellaneous">
    <text evidence="2">Reaction mechanism of ThiL seems to utilize a direct, inline transfer of the gamma-phosphate of ATP to TMP rather than a phosphorylated enzyme intermediate.</text>
</comment>
<dbReference type="SUPFAM" id="SSF55326">
    <property type="entry name" value="PurM N-terminal domain-like"/>
    <property type="match status" value="1"/>
</dbReference>
<feature type="binding site" evidence="2">
    <location>
        <position position="84"/>
    </location>
    <ligand>
        <name>Mg(2+)</name>
        <dbReference type="ChEBI" id="CHEBI:18420"/>
        <label>2</label>
    </ligand>
</feature>
<evidence type="ECO:0000259" key="3">
    <source>
        <dbReference type="Pfam" id="PF00586"/>
    </source>
</evidence>
<dbReference type="InterPro" id="IPR036676">
    <property type="entry name" value="PurM-like_C_sf"/>
</dbReference>
<feature type="binding site" evidence="2">
    <location>
        <position position="157"/>
    </location>
    <ligand>
        <name>ATP</name>
        <dbReference type="ChEBI" id="CHEBI:30616"/>
    </ligand>
</feature>
<evidence type="ECO:0000256" key="1">
    <source>
        <dbReference type="ARBA" id="ARBA00022977"/>
    </source>
</evidence>
<dbReference type="HAMAP" id="MF_02128">
    <property type="entry name" value="TMP_kinase"/>
    <property type="match status" value="1"/>
</dbReference>
<evidence type="ECO:0000259" key="4">
    <source>
        <dbReference type="Pfam" id="PF02769"/>
    </source>
</evidence>
<comment type="caution">
    <text evidence="5">The sequence shown here is derived from an EMBL/GenBank/DDBJ whole genome shotgun (WGS) entry which is preliminary data.</text>
</comment>
<dbReference type="AlphaFoldDB" id="A0A2T7FTY6"/>
<dbReference type="GO" id="GO:0009228">
    <property type="term" value="P:thiamine biosynthetic process"/>
    <property type="evidence" value="ECO:0007669"/>
    <property type="project" value="UniProtKB-KW"/>
</dbReference>
<feature type="binding site" evidence="2">
    <location>
        <position position="227"/>
    </location>
    <ligand>
        <name>Mg(2+)</name>
        <dbReference type="ChEBI" id="CHEBI:18420"/>
        <label>5</label>
    </ligand>
</feature>
<keyword evidence="6" id="KW-1185">Reference proteome</keyword>
<feature type="domain" description="PurM-like C-terminal" evidence="4">
    <location>
        <begin position="161"/>
        <end position="318"/>
    </location>
</feature>
<sequence>MDEDLTVREAGERRLVAEIAGMMAAPSMLVDGFGHDAAFVDLRQKDNELLVLNTDRSGLNAAYGLGLAGPECVGDFGVSHAISDIVVSGGIPRAVTVALLLPPDTTLGFVRGVMQGAAEAARRYGAEIVAGDTKQNPKFALVATALGTVPRDKRICRSGARPGDALVVTGFLGSMLLGLIALKRALPIGVRARRIVEQAIIEQRPPFTLGCAIAEAGIPHAGTDISDGLPGAIHALCGASACGAVVDEQRIPLHPDLDELILESGLSPLQLSTAGGDWQFLYAVPPMHLPAMHQLAASQDAKVTVIGGITEREEIAIRHFDGAWHQLERLEHDSFADDGNGTGHFSRTGAAPSQRGAALEGRYFEALWRKFL</sequence>
<dbReference type="CDD" id="cd02194">
    <property type="entry name" value="ThiL"/>
    <property type="match status" value="1"/>
</dbReference>
<dbReference type="Proteomes" id="UP000244817">
    <property type="component" value="Unassembled WGS sequence"/>
</dbReference>
<evidence type="ECO:0000313" key="5">
    <source>
        <dbReference type="EMBL" id="PVA05625.1"/>
    </source>
</evidence>
<feature type="binding site" evidence="2">
    <location>
        <position position="36"/>
    </location>
    <ligand>
        <name>Mg(2+)</name>
        <dbReference type="ChEBI" id="CHEBI:18420"/>
        <label>3</label>
    </ligand>
</feature>
<feature type="binding site" evidence="2">
    <location>
        <position position="55"/>
    </location>
    <ligand>
        <name>Mg(2+)</name>
        <dbReference type="ChEBI" id="CHEBI:18420"/>
        <label>2</label>
    </ligand>
</feature>
<feature type="binding site" evidence="2">
    <location>
        <begin position="131"/>
        <end position="132"/>
    </location>
    <ligand>
        <name>ATP</name>
        <dbReference type="ChEBI" id="CHEBI:30616"/>
    </ligand>
</feature>
<comment type="function">
    <text evidence="2">Catalyzes the ATP-dependent phosphorylation of thiamine-monophosphate (TMP) to form thiamine-pyrophosphate (TPP), the active form of vitamin B1.</text>
</comment>
<dbReference type="RefSeq" id="WP_108641821.1">
    <property type="nucleotide sequence ID" value="NZ_QCYG01000009.1"/>
</dbReference>
<dbReference type="Pfam" id="PF00586">
    <property type="entry name" value="AIRS"/>
    <property type="match status" value="1"/>
</dbReference>
<dbReference type="UniPathway" id="UPA00060">
    <property type="reaction ID" value="UER00142"/>
</dbReference>
<comment type="similarity">
    <text evidence="2">Belongs to the thiamine-monophosphate kinase family.</text>
</comment>
<keyword evidence="1 2" id="KW-0784">Thiamine biosynthesis</keyword>
<dbReference type="InterPro" id="IPR006283">
    <property type="entry name" value="ThiL-like"/>
</dbReference>
<keyword evidence="2" id="KW-0067">ATP-binding</keyword>
<gene>
    <name evidence="2" type="primary">thiL</name>
    <name evidence="5" type="ORF">DC363_14205</name>
</gene>
<dbReference type="Gene3D" id="3.90.650.10">
    <property type="entry name" value="PurM-like C-terminal domain"/>
    <property type="match status" value="1"/>
</dbReference>
<feature type="binding site" evidence="2">
    <location>
        <position position="132"/>
    </location>
    <ligand>
        <name>Mg(2+)</name>
        <dbReference type="ChEBI" id="CHEBI:18420"/>
        <label>1</label>
    </ligand>
</feature>
<dbReference type="EC" id="2.7.4.16" evidence="2"/>
<feature type="binding site" evidence="2">
    <location>
        <position position="54"/>
    </location>
    <ligand>
        <name>Mg(2+)</name>
        <dbReference type="ChEBI" id="CHEBI:18420"/>
        <label>1</label>
    </ligand>
</feature>
<feature type="binding site" evidence="2">
    <location>
        <position position="55"/>
    </location>
    <ligand>
        <name>Mg(2+)</name>
        <dbReference type="ChEBI" id="CHEBI:18420"/>
        <label>1</label>
    </ligand>
</feature>
<proteinExistence type="inferred from homology"/>
<dbReference type="InterPro" id="IPR016188">
    <property type="entry name" value="PurM-like_N"/>
</dbReference>
<keyword evidence="2" id="KW-0479">Metal-binding</keyword>
<dbReference type="SUPFAM" id="SSF56042">
    <property type="entry name" value="PurM C-terminal domain-like"/>
    <property type="match status" value="1"/>
</dbReference>
<dbReference type="GO" id="GO:0005524">
    <property type="term" value="F:ATP binding"/>
    <property type="evidence" value="ECO:0007669"/>
    <property type="project" value="UniProtKB-UniRule"/>
</dbReference>
<feature type="binding site" evidence="2">
    <location>
        <position position="84"/>
    </location>
    <ligand>
        <name>Mg(2+)</name>
        <dbReference type="ChEBI" id="CHEBI:18420"/>
        <label>3</label>
    </ligand>
</feature>
<dbReference type="InterPro" id="IPR036921">
    <property type="entry name" value="PurM-like_N_sf"/>
</dbReference>
<reference evidence="5 6" key="1">
    <citation type="submission" date="2018-04" db="EMBL/GenBank/DDBJ databases">
        <title>Pelagivirga bohaiensis gen. nov., sp. nov., a bacterium isolated from the Bohai Sea.</title>
        <authorList>
            <person name="Ji X."/>
        </authorList>
    </citation>
    <scope>NUCLEOTIDE SEQUENCE [LARGE SCALE GENOMIC DNA]</scope>
    <source>
        <strain evidence="5 6">BH-SD16</strain>
    </source>
</reference>